<evidence type="ECO:0000313" key="2">
    <source>
        <dbReference type="EMBL" id="TKS08450.1"/>
    </source>
</evidence>
<feature type="compositionally biased region" description="Polar residues" evidence="1">
    <location>
        <begin position="1"/>
        <end position="19"/>
    </location>
</feature>
<dbReference type="AlphaFoldDB" id="A0A4U5QD90"/>
<organism evidence="2">
    <name type="scientific">Populus alba</name>
    <name type="common">White poplar</name>
    <dbReference type="NCBI Taxonomy" id="43335"/>
    <lineage>
        <taxon>Eukaryota</taxon>
        <taxon>Viridiplantae</taxon>
        <taxon>Streptophyta</taxon>
        <taxon>Embryophyta</taxon>
        <taxon>Tracheophyta</taxon>
        <taxon>Spermatophyta</taxon>
        <taxon>Magnoliopsida</taxon>
        <taxon>eudicotyledons</taxon>
        <taxon>Gunneridae</taxon>
        <taxon>Pentapetalae</taxon>
        <taxon>rosids</taxon>
        <taxon>fabids</taxon>
        <taxon>Malpighiales</taxon>
        <taxon>Salicaceae</taxon>
        <taxon>Saliceae</taxon>
        <taxon>Populus</taxon>
    </lineage>
</organism>
<gene>
    <name evidence="2" type="ORF">D5086_0000103310</name>
</gene>
<comment type="caution">
    <text evidence="2">The sequence shown here is derived from an EMBL/GenBank/DDBJ whole genome shotgun (WGS) entry which is preliminary data.</text>
</comment>
<reference evidence="2" key="1">
    <citation type="submission" date="2018-10" db="EMBL/GenBank/DDBJ databases">
        <title>Population genomic analysis revealed the cold adaptation of white poplar.</title>
        <authorList>
            <person name="Liu Y.-J."/>
        </authorList>
    </citation>
    <scope>NUCLEOTIDE SEQUENCE [LARGE SCALE GENOMIC DNA]</scope>
    <source>
        <strain evidence="2">PAL-ZL1</strain>
    </source>
</reference>
<name>A0A4U5QD90_POPAL</name>
<accession>A0A4U5QD90</accession>
<protein>
    <submittedName>
        <fullName evidence="2">Uncharacterized protein</fullName>
    </submittedName>
</protein>
<evidence type="ECO:0000256" key="1">
    <source>
        <dbReference type="SAM" id="MobiDB-lite"/>
    </source>
</evidence>
<dbReference type="EMBL" id="RCHU01000296">
    <property type="protein sequence ID" value="TKS08450.1"/>
    <property type="molecule type" value="Genomic_DNA"/>
</dbReference>
<proteinExistence type="predicted"/>
<sequence length="156" mass="17921">MNSYLASRGQQKEITQQQLPPRMMTADENNVQQEEGDKQTPPYHPQLTAYPYRQRASRRKQPARYNPYDETSPNSSTRSAGIETPGTRGSGNYQIPRQEEDLVHKVRTHNPIRRLKDRSHKLVVPGVGDAGKIWEQSLHLDSSHNHCERQKGPIQQ</sequence>
<feature type="region of interest" description="Disordered" evidence="1">
    <location>
        <begin position="1"/>
        <end position="109"/>
    </location>
</feature>
<feature type="compositionally biased region" description="Polar residues" evidence="1">
    <location>
        <begin position="69"/>
        <end position="79"/>
    </location>
</feature>